<dbReference type="InterPro" id="IPR036291">
    <property type="entry name" value="NAD(P)-bd_dom_sf"/>
</dbReference>
<dbReference type="InterPro" id="IPR050463">
    <property type="entry name" value="Gfo/Idh/MocA_oxidrdct_glycsds"/>
</dbReference>
<feature type="domain" description="Gfo/Idh/MocA-like oxidoreductase bacterial type C-terminal" evidence="3">
    <location>
        <begin position="341"/>
        <end position="451"/>
    </location>
</feature>
<dbReference type="InterPro" id="IPR000683">
    <property type="entry name" value="Gfo/Idh/MocA-like_OxRdtase_N"/>
</dbReference>
<dbReference type="AlphaFoldDB" id="A0A1I3GPW3"/>
<proteinExistence type="predicted"/>
<dbReference type="Gene3D" id="3.30.360.10">
    <property type="entry name" value="Dihydrodipicolinate Reductase, domain 2"/>
    <property type="match status" value="1"/>
</dbReference>
<organism evidence="4 5">
    <name type="scientific">Parapedobacter indicus</name>
    <dbReference type="NCBI Taxonomy" id="1477437"/>
    <lineage>
        <taxon>Bacteria</taxon>
        <taxon>Pseudomonadati</taxon>
        <taxon>Bacteroidota</taxon>
        <taxon>Sphingobacteriia</taxon>
        <taxon>Sphingobacteriales</taxon>
        <taxon>Sphingobacteriaceae</taxon>
        <taxon>Parapedobacter</taxon>
    </lineage>
</organism>
<dbReference type="RefSeq" id="WP_090625874.1">
    <property type="nucleotide sequence ID" value="NZ_FOQO01000003.1"/>
</dbReference>
<evidence type="ECO:0000313" key="4">
    <source>
        <dbReference type="EMBL" id="SFI25528.1"/>
    </source>
</evidence>
<accession>A0A1I3GPW3</accession>
<dbReference type="SUPFAM" id="SSF51735">
    <property type="entry name" value="NAD(P)-binding Rossmann-fold domains"/>
    <property type="match status" value="1"/>
</dbReference>
<dbReference type="Gene3D" id="3.40.50.720">
    <property type="entry name" value="NAD(P)-binding Rossmann-like Domain"/>
    <property type="match status" value="1"/>
</dbReference>
<dbReference type="SUPFAM" id="SSF55347">
    <property type="entry name" value="Glyceraldehyde-3-phosphate dehydrogenase-like, C-terminal domain"/>
    <property type="match status" value="1"/>
</dbReference>
<feature type="domain" description="Gfo/Idh/MocA-like oxidoreductase bacterial type C-terminal" evidence="3">
    <location>
        <begin position="210"/>
        <end position="263"/>
    </location>
</feature>
<keyword evidence="5" id="KW-1185">Reference proteome</keyword>
<evidence type="ECO:0000256" key="1">
    <source>
        <dbReference type="ARBA" id="ARBA00023002"/>
    </source>
</evidence>
<dbReference type="Pfam" id="PF01408">
    <property type="entry name" value="GFO_IDH_MocA"/>
    <property type="match status" value="1"/>
</dbReference>
<protein>
    <submittedName>
        <fullName evidence="4">Predicted dehydrogenase</fullName>
    </submittedName>
</protein>
<dbReference type="OrthoDB" id="726883at2"/>
<feature type="domain" description="Gfo/Idh/MocA-like oxidoreductase N-terminal" evidence="2">
    <location>
        <begin position="46"/>
        <end position="165"/>
    </location>
</feature>
<keyword evidence="1" id="KW-0560">Oxidoreductase</keyword>
<evidence type="ECO:0000259" key="3">
    <source>
        <dbReference type="Pfam" id="PF19051"/>
    </source>
</evidence>
<dbReference type="PANTHER" id="PTHR43818:SF11">
    <property type="entry name" value="BCDNA.GH03377"/>
    <property type="match status" value="1"/>
</dbReference>
<evidence type="ECO:0000313" key="5">
    <source>
        <dbReference type="Proteomes" id="UP000198670"/>
    </source>
</evidence>
<reference evidence="4 5" key="1">
    <citation type="submission" date="2016-10" db="EMBL/GenBank/DDBJ databases">
        <authorList>
            <person name="de Groot N.N."/>
        </authorList>
    </citation>
    <scope>NUCLEOTIDE SEQUENCE [LARGE SCALE GENOMIC DNA]</scope>
    <source>
        <strain evidence="4 5">RK1</strain>
    </source>
</reference>
<gene>
    <name evidence="4" type="ORF">SAMN05444682_10364</name>
</gene>
<name>A0A1I3GPW3_9SPHI</name>
<sequence length="457" mass="50915">MENKNEKFRVGRRSFVKSAALLSVAAPYIIPSTAWGKGKSAPSDKINLGIIGCGSLGKENLKACLQRDNVVLTAACDVWDERLDPIVARHKQTCTGYTDYRDLLAHPGLDAVIIATPAHWHALQAIEAAEAGLHIYLQKPMTMHLGESLAVRNAIRKHRVICQIGTQIHASDHYRRMVELVRSGNLGDIGTVRSFFVLNEAPNGIGKGNNTTQVPRGLDWDKWVGPARMQPFNPNLVKDAFYHCFWMDFSAGWTPGMAPHIIDLPIWALNLGYPTEVSAMGGRYFIDDDGDAYDNHEVLWKYPSLTMSWMHSSTNSHGWAFQGLKKEGAGYETGTGRKLGIYFHGSNGTLITDYSSHILIPEGDRMNGKTEPSPTIPSSPGQELEWLDSIKSGQQPLCNVDYHTKIDVAINLSILSMQLGRSITFDPVKEQIVGDREARRMAIPEYRKPWKFPSKYL</sequence>
<dbReference type="Pfam" id="PF19051">
    <property type="entry name" value="GFO_IDH_MocA_C2"/>
    <property type="match status" value="2"/>
</dbReference>
<evidence type="ECO:0000259" key="2">
    <source>
        <dbReference type="Pfam" id="PF01408"/>
    </source>
</evidence>
<dbReference type="InterPro" id="IPR043906">
    <property type="entry name" value="Gfo/Idh/MocA_OxRdtase_bact_C"/>
</dbReference>
<dbReference type="STRING" id="1477437.SAMN05444682_10364"/>
<dbReference type="Proteomes" id="UP000198670">
    <property type="component" value="Unassembled WGS sequence"/>
</dbReference>
<dbReference type="PANTHER" id="PTHR43818">
    <property type="entry name" value="BCDNA.GH03377"/>
    <property type="match status" value="1"/>
</dbReference>
<dbReference type="EMBL" id="FOQO01000003">
    <property type="protein sequence ID" value="SFI25528.1"/>
    <property type="molecule type" value="Genomic_DNA"/>
</dbReference>
<dbReference type="GO" id="GO:0000166">
    <property type="term" value="F:nucleotide binding"/>
    <property type="evidence" value="ECO:0007669"/>
    <property type="project" value="InterPro"/>
</dbReference>
<dbReference type="GO" id="GO:0016491">
    <property type="term" value="F:oxidoreductase activity"/>
    <property type="evidence" value="ECO:0007669"/>
    <property type="project" value="UniProtKB-KW"/>
</dbReference>